<organism evidence="1 2">
    <name type="scientific">Bacteroides intestinalis DSM 17393</name>
    <dbReference type="NCBI Taxonomy" id="471870"/>
    <lineage>
        <taxon>Bacteria</taxon>
        <taxon>Pseudomonadati</taxon>
        <taxon>Bacteroidota</taxon>
        <taxon>Bacteroidia</taxon>
        <taxon>Bacteroidales</taxon>
        <taxon>Bacteroidaceae</taxon>
        <taxon>Bacteroides</taxon>
    </lineage>
</organism>
<gene>
    <name evidence="1" type="ORF">BACINT_02770</name>
</gene>
<accession>B3CG66</accession>
<dbReference type="EMBL" id="ABJL02000008">
    <property type="protein sequence ID" value="EDV03644.1"/>
    <property type="molecule type" value="Genomic_DNA"/>
</dbReference>
<evidence type="ECO:0000313" key="2">
    <source>
        <dbReference type="Proteomes" id="UP000004596"/>
    </source>
</evidence>
<dbReference type="Proteomes" id="UP000004596">
    <property type="component" value="Unassembled WGS sequence"/>
</dbReference>
<reference evidence="1 2" key="1">
    <citation type="submission" date="2008-04" db="EMBL/GenBank/DDBJ databases">
        <title>Draft genome sequence of Bacteroides intestinalis (DSM 17393).</title>
        <authorList>
            <person name="Sudarsanam P."/>
            <person name="Ley R."/>
            <person name="Guruge J."/>
            <person name="Turnbaugh P.J."/>
            <person name="Mahowald M."/>
            <person name="Liep D."/>
            <person name="Gordon J."/>
        </authorList>
    </citation>
    <scope>NUCLEOTIDE SEQUENCE [LARGE SCALE GENOMIC DNA]</scope>
    <source>
        <strain evidence="1 2">DSM 17393</strain>
    </source>
</reference>
<reference evidence="1 2" key="2">
    <citation type="submission" date="2008-04" db="EMBL/GenBank/DDBJ databases">
        <authorList>
            <person name="Fulton L."/>
            <person name="Clifton S."/>
            <person name="Fulton B."/>
            <person name="Xu J."/>
            <person name="Minx P."/>
            <person name="Pepin K.H."/>
            <person name="Johnson M."/>
            <person name="Thiruvilangam P."/>
            <person name="Bhonagiri V."/>
            <person name="Nash W.E."/>
            <person name="Mardis E.R."/>
            <person name="Wilson R.K."/>
        </authorList>
    </citation>
    <scope>NUCLEOTIDE SEQUENCE [LARGE SCALE GENOMIC DNA]</scope>
    <source>
        <strain evidence="1 2">DSM 17393</strain>
    </source>
</reference>
<evidence type="ECO:0000313" key="1">
    <source>
        <dbReference type="EMBL" id="EDV03644.1"/>
    </source>
</evidence>
<proteinExistence type="predicted"/>
<name>B3CG66_9BACE</name>
<comment type="caution">
    <text evidence="1">The sequence shown here is derived from an EMBL/GenBank/DDBJ whole genome shotgun (WGS) entry which is preliminary data.</text>
</comment>
<sequence length="43" mass="4931">MNIKCENYNYNSVSVYITILQAYCTVNKKKTGENVGKEDAKRV</sequence>
<dbReference type="AlphaFoldDB" id="B3CG66"/>
<dbReference type="STRING" id="471870.BACINT_02770"/>
<protein>
    <submittedName>
        <fullName evidence="1">Uncharacterized protein</fullName>
    </submittedName>
</protein>